<reference evidence="8 9" key="1">
    <citation type="submission" date="2017-06" db="EMBL/GenBank/DDBJ databases">
        <title>Draft genome sequence of nitrogen-fixing Kosakonia pseudosacchari strain NN143 isolated from sugarcane roots.</title>
        <authorList>
            <person name="Li Y."/>
            <person name="Li S."/>
            <person name="Lin L."/>
            <person name="Wu X."/>
            <person name="Yang L."/>
            <person name="Li Y."/>
            <person name="An Q."/>
        </authorList>
    </citation>
    <scope>NUCLEOTIDE SEQUENCE [LARGE SCALE GENOMIC DNA]</scope>
    <source>
        <strain evidence="8 9">NN143</strain>
    </source>
</reference>
<dbReference type="PANTHER" id="PTHR22926:SF3">
    <property type="entry name" value="UNDECAPRENYL-PHOSPHATE ALPHA-N-ACETYLGLUCOSAMINYL 1-PHOSPHATE TRANSFERASE"/>
    <property type="match status" value="1"/>
</dbReference>
<dbReference type="PANTHER" id="PTHR22926">
    <property type="entry name" value="PHOSPHO-N-ACETYLMURAMOYL-PENTAPEPTIDE-TRANSFERASE"/>
    <property type="match status" value="1"/>
</dbReference>
<comment type="caution">
    <text evidence="8">The sequence shown here is derived from an EMBL/GenBank/DDBJ whole genome shotgun (WGS) entry which is preliminary data.</text>
</comment>
<feature type="transmembrane region" description="Helical" evidence="7">
    <location>
        <begin position="316"/>
        <end position="338"/>
    </location>
</feature>
<evidence type="ECO:0000256" key="1">
    <source>
        <dbReference type="ARBA" id="ARBA00004651"/>
    </source>
</evidence>
<organism evidence="8 9">
    <name type="scientific">Kosakonia pseudosacchari</name>
    <dbReference type="NCBI Taxonomy" id="1646340"/>
    <lineage>
        <taxon>Bacteria</taxon>
        <taxon>Pseudomonadati</taxon>
        <taxon>Pseudomonadota</taxon>
        <taxon>Gammaproteobacteria</taxon>
        <taxon>Enterobacterales</taxon>
        <taxon>Enterobacteriaceae</taxon>
        <taxon>Kosakonia</taxon>
    </lineage>
</organism>
<accession>A0ABX4IVK0</accession>
<feature type="transmembrane region" description="Helical" evidence="7">
    <location>
        <begin position="47"/>
        <end position="66"/>
    </location>
</feature>
<evidence type="ECO:0000256" key="7">
    <source>
        <dbReference type="SAM" id="Phobius"/>
    </source>
</evidence>
<feature type="transmembrane region" description="Helical" evidence="7">
    <location>
        <begin position="183"/>
        <end position="204"/>
    </location>
</feature>
<gene>
    <name evidence="8" type="ORF">BK796_00555</name>
</gene>
<dbReference type="EMBL" id="NITV01000001">
    <property type="protein sequence ID" value="PDO90094.1"/>
    <property type="molecule type" value="Genomic_DNA"/>
</dbReference>
<evidence type="ECO:0000256" key="2">
    <source>
        <dbReference type="ARBA" id="ARBA00022475"/>
    </source>
</evidence>
<keyword evidence="3 8" id="KW-0808">Transferase</keyword>
<feature type="transmembrane region" description="Helical" evidence="7">
    <location>
        <begin position="159"/>
        <end position="177"/>
    </location>
</feature>
<feature type="transmembrane region" description="Helical" evidence="7">
    <location>
        <begin position="239"/>
        <end position="259"/>
    </location>
</feature>
<evidence type="ECO:0000256" key="3">
    <source>
        <dbReference type="ARBA" id="ARBA00022679"/>
    </source>
</evidence>
<feature type="transmembrane region" description="Helical" evidence="7">
    <location>
        <begin position="102"/>
        <end position="127"/>
    </location>
</feature>
<keyword evidence="6 7" id="KW-0472">Membrane</keyword>
<feature type="transmembrane region" description="Helical" evidence="7">
    <location>
        <begin position="72"/>
        <end position="90"/>
    </location>
</feature>
<dbReference type="InterPro" id="IPR000715">
    <property type="entry name" value="Glycosyl_transferase_4"/>
</dbReference>
<evidence type="ECO:0000256" key="5">
    <source>
        <dbReference type="ARBA" id="ARBA00022989"/>
    </source>
</evidence>
<protein>
    <submittedName>
        <fullName evidence="8">Glycosyl transferase</fullName>
    </submittedName>
</protein>
<keyword evidence="5 7" id="KW-1133">Transmembrane helix</keyword>
<keyword evidence="2" id="KW-1003">Cell membrane</keyword>
<sequence>MSFIFMLLVAFVIATALTWLLRVYAIRNNVLDIPVHRSSHSIPTPRGGGVAIVITLIVLLAIGYGLQLISSNLMLALIVPGLITAVIGFQDDHGHIDAKLRLVFHFLAAGLGLYFIGGFPTLIIAGYSVNVPAVGSIFGLLFLVWMLNLYNFMDGINGIAGSEAVLFGVLSLVVLGLSQPSVLGLDFSMCLVILAGASLGFLVWNFPVARIFMGDAGSGFLGIIIGLTVLVAGHVDGRFFFAELILLGVFVVDATLTLLRRVTRGQKPFEAHASHCYQILSRHYQSHAKVTMGAIVINIFWLTPLSYAAASSRLDGLLALVIAWCPLMALAWMCGAGVKDKVRV</sequence>
<feature type="transmembrane region" description="Helical" evidence="7">
    <location>
        <begin position="133"/>
        <end position="152"/>
    </location>
</feature>
<feature type="transmembrane region" description="Helical" evidence="7">
    <location>
        <begin position="290"/>
        <end position="310"/>
    </location>
</feature>
<evidence type="ECO:0000256" key="6">
    <source>
        <dbReference type="ARBA" id="ARBA00023136"/>
    </source>
</evidence>
<feature type="transmembrane region" description="Helical" evidence="7">
    <location>
        <begin position="6"/>
        <end position="26"/>
    </location>
</feature>
<dbReference type="Proteomes" id="UP000219642">
    <property type="component" value="Unassembled WGS sequence"/>
</dbReference>
<dbReference type="CDD" id="cd06854">
    <property type="entry name" value="GT_WbpL_WbcO_like"/>
    <property type="match status" value="1"/>
</dbReference>
<dbReference type="Pfam" id="PF00953">
    <property type="entry name" value="Glycos_transf_4"/>
    <property type="match status" value="1"/>
</dbReference>
<evidence type="ECO:0000313" key="8">
    <source>
        <dbReference type="EMBL" id="PDO90094.1"/>
    </source>
</evidence>
<keyword evidence="9" id="KW-1185">Reference proteome</keyword>
<comment type="subcellular location">
    <subcellularLocation>
        <location evidence="1">Cell membrane</location>
        <topology evidence="1">Multi-pass membrane protein</topology>
    </subcellularLocation>
</comment>
<dbReference type="GO" id="GO:0016740">
    <property type="term" value="F:transferase activity"/>
    <property type="evidence" value="ECO:0007669"/>
    <property type="project" value="UniProtKB-KW"/>
</dbReference>
<name>A0ABX4IVK0_9ENTR</name>
<keyword evidence="4 7" id="KW-0812">Transmembrane</keyword>
<proteinExistence type="predicted"/>
<evidence type="ECO:0000313" key="9">
    <source>
        <dbReference type="Proteomes" id="UP000219642"/>
    </source>
</evidence>
<dbReference type="RefSeq" id="WP_097399451.1">
    <property type="nucleotide sequence ID" value="NZ_CP158850.1"/>
</dbReference>
<evidence type="ECO:0000256" key="4">
    <source>
        <dbReference type="ARBA" id="ARBA00022692"/>
    </source>
</evidence>
<feature type="transmembrane region" description="Helical" evidence="7">
    <location>
        <begin position="211"/>
        <end position="233"/>
    </location>
</feature>